<evidence type="ECO:0000313" key="1">
    <source>
        <dbReference type="EMBL" id="JAH17162.1"/>
    </source>
</evidence>
<reference evidence="1" key="1">
    <citation type="submission" date="2014-11" db="EMBL/GenBank/DDBJ databases">
        <authorList>
            <person name="Amaro Gonzalez C."/>
        </authorList>
    </citation>
    <scope>NUCLEOTIDE SEQUENCE</scope>
</reference>
<reference evidence="1" key="2">
    <citation type="journal article" date="2015" name="Fish Shellfish Immunol.">
        <title>Early steps in the European eel (Anguilla anguilla)-Vibrio vulnificus interaction in the gills: Role of the RtxA13 toxin.</title>
        <authorList>
            <person name="Callol A."/>
            <person name="Pajuelo D."/>
            <person name="Ebbesson L."/>
            <person name="Teles M."/>
            <person name="MacKenzie S."/>
            <person name="Amaro C."/>
        </authorList>
    </citation>
    <scope>NUCLEOTIDE SEQUENCE</scope>
</reference>
<accession>A0A0E9QKW9</accession>
<protein>
    <submittedName>
        <fullName evidence="1">Uncharacterized protein</fullName>
    </submittedName>
</protein>
<dbReference type="AlphaFoldDB" id="A0A0E9QKW9"/>
<name>A0A0E9QKW9_ANGAN</name>
<sequence length="35" mass="3994">MKYFGISLKYVPYNTSYGAAHPAWIWKTVTVVTLS</sequence>
<proteinExistence type="predicted"/>
<dbReference type="EMBL" id="GBXM01091415">
    <property type="protein sequence ID" value="JAH17162.1"/>
    <property type="molecule type" value="Transcribed_RNA"/>
</dbReference>
<organism evidence="1">
    <name type="scientific">Anguilla anguilla</name>
    <name type="common">European freshwater eel</name>
    <name type="synonym">Muraena anguilla</name>
    <dbReference type="NCBI Taxonomy" id="7936"/>
    <lineage>
        <taxon>Eukaryota</taxon>
        <taxon>Metazoa</taxon>
        <taxon>Chordata</taxon>
        <taxon>Craniata</taxon>
        <taxon>Vertebrata</taxon>
        <taxon>Euteleostomi</taxon>
        <taxon>Actinopterygii</taxon>
        <taxon>Neopterygii</taxon>
        <taxon>Teleostei</taxon>
        <taxon>Anguilliformes</taxon>
        <taxon>Anguillidae</taxon>
        <taxon>Anguilla</taxon>
    </lineage>
</organism>